<keyword evidence="3" id="KW-1185">Reference proteome</keyword>
<evidence type="ECO:0000313" key="2">
    <source>
        <dbReference type="EMBL" id="SFC26168.1"/>
    </source>
</evidence>
<reference evidence="3" key="1">
    <citation type="submission" date="2016-10" db="EMBL/GenBank/DDBJ databases">
        <authorList>
            <person name="Varghese N."/>
            <person name="Submissions S."/>
        </authorList>
    </citation>
    <scope>NUCLEOTIDE SEQUENCE [LARGE SCALE GENOMIC DNA]</scope>
    <source>
        <strain evidence="3">DSM 24499</strain>
    </source>
</reference>
<name>A0A1I1HW30_9FLAO</name>
<keyword evidence="1" id="KW-0812">Transmembrane</keyword>
<accession>A0A1I1HW30</accession>
<organism evidence="2 3">
    <name type="scientific">Zunongwangia mangrovi</name>
    <dbReference type="NCBI Taxonomy" id="1334022"/>
    <lineage>
        <taxon>Bacteria</taxon>
        <taxon>Pseudomonadati</taxon>
        <taxon>Bacteroidota</taxon>
        <taxon>Flavobacteriia</taxon>
        <taxon>Flavobacteriales</taxon>
        <taxon>Flavobacteriaceae</taxon>
        <taxon>Zunongwangia</taxon>
    </lineage>
</organism>
<dbReference type="AlphaFoldDB" id="A0A1I1HW30"/>
<dbReference type="Proteomes" id="UP000199438">
    <property type="component" value="Unassembled WGS sequence"/>
</dbReference>
<feature type="transmembrane region" description="Helical" evidence="1">
    <location>
        <begin position="12"/>
        <end position="33"/>
    </location>
</feature>
<dbReference type="STRING" id="1334022.SAMN04487907_103138"/>
<keyword evidence="1" id="KW-0472">Membrane</keyword>
<feature type="transmembrane region" description="Helical" evidence="1">
    <location>
        <begin position="39"/>
        <end position="61"/>
    </location>
</feature>
<sequence>MQTTIKKHSPFWVKHLRLISGVAFIISGIANLIETEHPVGIFMFTMFMFAGFINLLVYFYYPKEVMISWDDEKLEVKGQQLKSKSFLFKDIVDFRFEKDKLILKSDAHRGSILNIKGFKEDDLQLLRSRLTLN</sequence>
<dbReference type="EMBL" id="FOKV01000003">
    <property type="protein sequence ID" value="SFC26168.1"/>
    <property type="molecule type" value="Genomic_DNA"/>
</dbReference>
<dbReference type="OrthoDB" id="1433822at2"/>
<protein>
    <submittedName>
        <fullName evidence="2">Uncharacterized protein</fullName>
    </submittedName>
</protein>
<dbReference type="RefSeq" id="WP_092541819.1">
    <property type="nucleotide sequence ID" value="NZ_FOKV01000003.1"/>
</dbReference>
<proteinExistence type="predicted"/>
<gene>
    <name evidence="2" type="ORF">SAMN04487907_103138</name>
</gene>
<evidence type="ECO:0000313" key="3">
    <source>
        <dbReference type="Proteomes" id="UP000199438"/>
    </source>
</evidence>
<keyword evidence="1" id="KW-1133">Transmembrane helix</keyword>
<evidence type="ECO:0000256" key="1">
    <source>
        <dbReference type="SAM" id="Phobius"/>
    </source>
</evidence>